<dbReference type="InterPro" id="IPR021838">
    <property type="entry name" value="DUF3431"/>
</dbReference>
<proteinExistence type="predicted"/>
<keyword evidence="4" id="KW-1185">Reference proteome</keyword>
<keyword evidence="2" id="KW-1133">Transmembrane helix</keyword>
<feature type="compositionally biased region" description="Basic and acidic residues" evidence="1">
    <location>
        <begin position="876"/>
        <end position="892"/>
    </location>
</feature>
<evidence type="ECO:0000256" key="1">
    <source>
        <dbReference type="SAM" id="MobiDB-lite"/>
    </source>
</evidence>
<organism evidence="3 4">
    <name type="scientific">Stemphylium lycopersici</name>
    <name type="common">Tomato gray leaf spot disease fungus</name>
    <name type="synonym">Thyrospora lycopersici</name>
    <dbReference type="NCBI Taxonomy" id="183478"/>
    <lineage>
        <taxon>Eukaryota</taxon>
        <taxon>Fungi</taxon>
        <taxon>Dikarya</taxon>
        <taxon>Ascomycota</taxon>
        <taxon>Pezizomycotina</taxon>
        <taxon>Dothideomycetes</taxon>
        <taxon>Pleosporomycetidae</taxon>
        <taxon>Pleosporales</taxon>
        <taxon>Pleosporineae</taxon>
        <taxon>Pleosporaceae</taxon>
        <taxon>Stemphylium</taxon>
    </lineage>
</organism>
<dbReference type="EMBL" id="QGDH01000311">
    <property type="protein sequence ID" value="RAR00944.1"/>
    <property type="molecule type" value="Genomic_DNA"/>
</dbReference>
<evidence type="ECO:0000313" key="4">
    <source>
        <dbReference type="Proteomes" id="UP000249619"/>
    </source>
</evidence>
<dbReference type="AlphaFoldDB" id="A0A364MRK0"/>
<feature type="transmembrane region" description="Helical" evidence="2">
    <location>
        <begin position="7"/>
        <end position="26"/>
    </location>
</feature>
<dbReference type="Proteomes" id="UP000249619">
    <property type="component" value="Unassembled WGS sequence"/>
</dbReference>
<evidence type="ECO:0000313" key="3">
    <source>
        <dbReference type="EMBL" id="RAR00944.1"/>
    </source>
</evidence>
<keyword evidence="2" id="KW-0472">Membrane</keyword>
<feature type="region of interest" description="Disordered" evidence="1">
    <location>
        <begin position="51"/>
        <end position="75"/>
    </location>
</feature>
<evidence type="ECO:0000256" key="2">
    <source>
        <dbReference type="SAM" id="Phobius"/>
    </source>
</evidence>
<keyword evidence="2" id="KW-0812">Transmembrane</keyword>
<comment type="caution">
    <text evidence="3">The sequence shown here is derived from an EMBL/GenBank/DDBJ whole genome shotgun (WGS) entry which is preliminary data.</text>
</comment>
<accession>A0A364MRK0</accession>
<dbReference type="STRING" id="183478.A0A364MRK0"/>
<dbReference type="PANTHER" id="PTHR37490">
    <property type="entry name" value="EXPRESSED PROTEIN"/>
    <property type="match status" value="1"/>
</dbReference>
<feature type="region of interest" description="Disordered" evidence="1">
    <location>
        <begin position="758"/>
        <end position="779"/>
    </location>
</feature>
<name>A0A364MRK0_STELY</name>
<dbReference type="PANTHER" id="PTHR37490:SF3">
    <property type="entry name" value="DUF3431 DOMAIN CONTAINING PROTEIN"/>
    <property type="match status" value="1"/>
</dbReference>
<gene>
    <name evidence="3" type="ORF">DDE83_009020</name>
</gene>
<protein>
    <submittedName>
        <fullName evidence="3">F-box domain-containing protein</fullName>
    </submittedName>
</protein>
<feature type="compositionally biased region" description="Basic and acidic residues" evidence="1">
    <location>
        <begin position="51"/>
        <end position="68"/>
    </location>
</feature>
<dbReference type="Pfam" id="PF11913">
    <property type="entry name" value="DUF3431"/>
    <property type="match status" value="1"/>
</dbReference>
<feature type="region of interest" description="Disordered" evidence="1">
    <location>
        <begin position="865"/>
        <end position="908"/>
    </location>
</feature>
<sequence>MPRLMTARNAFVLVNIVVLTALFVHLKFELWDKNAAAAGSAMTHLPDELYDEQRPEDSSHEPPEEKPLKANGSVKPRRTAVVVASQSSENATWLNEYFPQWEKNIYRVDDQHAPLTVPLNKGRESMVYLTYIIDNYASLPDNVLFIHPNRYQWHNDDPDYDGLPMLRHFQLPYLEKEGYVNIRCAWMLGCPSEIKPLAEEGEHREAVHAGGEYKKAFEHLFPGQQVPDAVGVSCCAQFAATKEKIRERKREDYEKYRKWIMETDLDDAISGRVFEYSWHIPRRSHSLRGVPIVFLPQAFMMRHYFLYAGCASDERLGLGDAKLDIRSSSTTFLYPIDYHYTEEASLARAQKITYKQALEGIYARRDAISTANPFSSRIWGHGNSFVYRQGIICVLNGSGIRVSDLRSQSDSLDLDVTTIIQPILGARAPYESFGVRLLNYADGILVLHVTGNSQSSDSYILAIGTISESPDDGRLVGIVRLTSSSKLFVRHTASYLYYGTHTGRGYDGHHKWEIDGIPLNKTLELPAREKPLLLDDFHGSDIGSTVAFEIHDNYFYAVSNQGTFEVEEIDYTSFYHVVRFPLDSPLPDSVDKNERLYRRQHKQGPIHDSWTDLALQRDERTNETMIVESRREWAQTSSRQSRTFYITKLDFGHDDDVADLPEDDIFRPLLDSSNKPHWKPTPDLYSWSQHPEFSSTEPSPRSFMLARTKFRAYNYGCSSFLDLVEDDRCCNSPSEPPCLRLRIGSRRELGLSCLRSNGKGKAPMAEPKSNFVDSTTQYRQSPIRMWPPPASRCPCSKQLHGVLNPPLPSGGSPSHTRSVTGVLDEQRFIFMIKAGHSYGPSDDNALGTIVVVDFSRPFSSIRAAPSALKTPSLSRSDSKMEDSSRPAPHEWTTKPMRRCQEGSCLNDE</sequence>
<reference evidence="4" key="1">
    <citation type="submission" date="2018-05" db="EMBL/GenBank/DDBJ databases">
        <title>Draft genome sequence of Stemphylium lycopersici strain CIDEFI 213.</title>
        <authorList>
            <person name="Medina R."/>
            <person name="Franco M.E.E."/>
            <person name="Lucentini C.G."/>
            <person name="Saparrat M.C.N."/>
            <person name="Balatti P.A."/>
        </authorList>
    </citation>
    <scope>NUCLEOTIDE SEQUENCE [LARGE SCALE GENOMIC DNA]</scope>
    <source>
        <strain evidence="4">CIDEFI 213</strain>
    </source>
</reference>